<dbReference type="InterPro" id="IPR036188">
    <property type="entry name" value="FAD/NAD-bd_sf"/>
</dbReference>
<evidence type="ECO:0000259" key="3">
    <source>
        <dbReference type="Pfam" id="PF00890"/>
    </source>
</evidence>
<evidence type="ECO:0000256" key="2">
    <source>
        <dbReference type="ARBA" id="ARBA00023002"/>
    </source>
</evidence>
<evidence type="ECO:0000256" key="1">
    <source>
        <dbReference type="ARBA" id="ARBA00022630"/>
    </source>
</evidence>
<dbReference type="InterPro" id="IPR003953">
    <property type="entry name" value="FAD-dep_OxRdtase_2_FAD-bd"/>
</dbReference>
<evidence type="ECO:0000313" key="4">
    <source>
        <dbReference type="EMBL" id="OWZ83541.1"/>
    </source>
</evidence>
<proteinExistence type="predicted"/>
<dbReference type="EMBL" id="NIQC01000016">
    <property type="protein sequence ID" value="OWZ83541.1"/>
    <property type="molecule type" value="Genomic_DNA"/>
</dbReference>
<dbReference type="Gene3D" id="3.50.50.60">
    <property type="entry name" value="FAD/NAD(P)-binding domain"/>
    <property type="match status" value="1"/>
</dbReference>
<name>A0A226BX93_9FIRM</name>
<keyword evidence="5" id="KW-1185">Reference proteome</keyword>
<organism evidence="4 5">
    <name type="scientific">Natranaerobius trueperi</name>
    <dbReference type="NCBI Taxonomy" id="759412"/>
    <lineage>
        <taxon>Bacteria</taxon>
        <taxon>Bacillati</taxon>
        <taxon>Bacillota</taxon>
        <taxon>Clostridia</taxon>
        <taxon>Natranaerobiales</taxon>
        <taxon>Natranaerobiaceae</taxon>
        <taxon>Natranaerobius</taxon>
    </lineage>
</organism>
<comment type="caution">
    <text evidence="4">The sequence shown here is derived from an EMBL/GenBank/DDBJ whole genome shotgun (WGS) entry which is preliminary data.</text>
</comment>
<dbReference type="Pfam" id="PF00890">
    <property type="entry name" value="FAD_binding_2"/>
    <property type="match status" value="1"/>
</dbReference>
<keyword evidence="2" id="KW-0560">Oxidoreductase</keyword>
<dbReference type="AlphaFoldDB" id="A0A226BX93"/>
<accession>A0A226BX93</accession>
<dbReference type="SUPFAM" id="SSF51905">
    <property type="entry name" value="FAD/NAD(P)-binding domain"/>
    <property type="match status" value="1"/>
</dbReference>
<dbReference type="Proteomes" id="UP000214588">
    <property type="component" value="Unassembled WGS sequence"/>
</dbReference>
<feature type="domain" description="FAD-dependent oxidoreductase 2 FAD-binding" evidence="3">
    <location>
        <begin position="30"/>
        <end position="62"/>
    </location>
</feature>
<dbReference type="GO" id="GO:0016491">
    <property type="term" value="F:oxidoreductase activity"/>
    <property type="evidence" value="ECO:0007669"/>
    <property type="project" value="UniProtKB-KW"/>
</dbReference>
<keyword evidence="1" id="KW-0285">Flavoprotein</keyword>
<reference evidence="4 5" key="1">
    <citation type="submission" date="2017-06" db="EMBL/GenBank/DDBJ databases">
        <title>Draft Genome Sequence of Natranaerobius trueperi halophilic, alkalithermophilic bacteria from soda lakes.</title>
        <authorList>
            <person name="Zhao B."/>
        </authorList>
    </citation>
    <scope>NUCLEOTIDE SEQUENCE [LARGE SCALE GENOMIC DNA]</scope>
    <source>
        <strain evidence="4 5">DSM 18760</strain>
    </source>
</reference>
<protein>
    <recommendedName>
        <fullName evidence="3">FAD-dependent oxidoreductase 2 FAD-binding domain-containing protein</fullName>
    </recommendedName>
</protein>
<sequence length="87" mass="9056">MKLISLSKNLLGVTVGCGTDDVTTEEFESDVVVVGGGGAGLAAAVSAAEEGVDVTLLEKMPAVHEDARRDVLADAVFEQYGGMYYMD</sequence>
<gene>
    <name evidence="4" type="ORF">CDO51_08025</name>
</gene>
<evidence type="ECO:0000313" key="5">
    <source>
        <dbReference type="Proteomes" id="UP000214588"/>
    </source>
</evidence>